<dbReference type="InterPro" id="IPR029044">
    <property type="entry name" value="Nucleotide-diphossugar_trans"/>
</dbReference>
<dbReference type="CDD" id="cd04186">
    <property type="entry name" value="GT_2_like_c"/>
    <property type="match status" value="1"/>
</dbReference>
<evidence type="ECO:0000259" key="1">
    <source>
        <dbReference type="Pfam" id="PF00535"/>
    </source>
</evidence>
<dbReference type="Gene3D" id="3.90.550.10">
    <property type="entry name" value="Spore Coat Polysaccharide Biosynthesis Protein SpsA, Chain A"/>
    <property type="match status" value="1"/>
</dbReference>
<dbReference type="InterPro" id="IPR001173">
    <property type="entry name" value="Glyco_trans_2-like"/>
</dbReference>
<dbReference type="PANTHER" id="PTHR43179">
    <property type="entry name" value="RHAMNOSYLTRANSFERASE WBBL"/>
    <property type="match status" value="1"/>
</dbReference>
<gene>
    <name evidence="2" type="ORF">COT62_00160</name>
</gene>
<protein>
    <recommendedName>
        <fullName evidence="1">Glycosyltransferase 2-like domain-containing protein</fullName>
    </recommendedName>
</protein>
<feature type="domain" description="Glycosyltransferase 2-like" evidence="1">
    <location>
        <begin position="12"/>
        <end position="132"/>
    </location>
</feature>
<proteinExistence type="predicted"/>
<dbReference type="AlphaFoldDB" id="A0A2H0WW30"/>
<evidence type="ECO:0000313" key="3">
    <source>
        <dbReference type="Proteomes" id="UP000231198"/>
    </source>
</evidence>
<organism evidence="2 3">
    <name type="scientific">Candidatus Roizmanbacteria bacterium CG09_land_8_20_14_0_10_41_9</name>
    <dbReference type="NCBI Taxonomy" id="1974850"/>
    <lineage>
        <taxon>Bacteria</taxon>
        <taxon>Candidatus Roizmaniibacteriota</taxon>
    </lineage>
</organism>
<accession>A0A2H0WW30</accession>
<dbReference type="Pfam" id="PF00535">
    <property type="entry name" value="Glycos_transf_2"/>
    <property type="match status" value="1"/>
</dbReference>
<sequence>MTSINEDHVKLSVIIISYNTQTITRNCLDSILKSHISVPFEIIVIDNASTDGSVSMLENISNTHPHIRLIKNQKNVGFAKANNQGIHASRGEYTLLLNSDTVVLDDAIQKLFLFLAENPNVHFAGGKLLNSDGSDQPSCGPFYSLPVVFGALFLRGDYWGLTRYSPNKMKEVDWVSGACILTKKACFEHVAGFDEGIFMYMDETDLLYRAKQLGYRVFFYPQAHFTHLGSSSSKGKTYPILQVYRGFVYFYRKHYSPFDMFLLKGMLKLKALAALFIGKIRHDPYLIQTYEKALSIAQEN</sequence>
<name>A0A2H0WW30_9BACT</name>
<dbReference type="EMBL" id="PEZG01000005">
    <property type="protein sequence ID" value="PIS16099.1"/>
    <property type="molecule type" value="Genomic_DNA"/>
</dbReference>
<reference evidence="3" key="1">
    <citation type="submission" date="2017-09" db="EMBL/GenBank/DDBJ databases">
        <title>Depth-based differentiation of microbial function through sediment-hosted aquifers and enrichment of novel symbionts in the deep terrestrial subsurface.</title>
        <authorList>
            <person name="Probst A.J."/>
            <person name="Ladd B."/>
            <person name="Jarett J.K."/>
            <person name="Geller-Mcgrath D.E."/>
            <person name="Sieber C.M.K."/>
            <person name="Emerson J.B."/>
            <person name="Anantharaman K."/>
            <person name="Thomas B.C."/>
            <person name="Malmstrom R."/>
            <person name="Stieglmeier M."/>
            <person name="Klingl A."/>
            <person name="Woyke T."/>
            <person name="Ryan C.M."/>
            <person name="Banfield J.F."/>
        </authorList>
    </citation>
    <scope>NUCLEOTIDE SEQUENCE [LARGE SCALE GENOMIC DNA]</scope>
</reference>
<dbReference type="SUPFAM" id="SSF53448">
    <property type="entry name" value="Nucleotide-diphospho-sugar transferases"/>
    <property type="match status" value="1"/>
</dbReference>
<comment type="caution">
    <text evidence="2">The sequence shown here is derived from an EMBL/GenBank/DDBJ whole genome shotgun (WGS) entry which is preliminary data.</text>
</comment>
<dbReference type="Proteomes" id="UP000231198">
    <property type="component" value="Unassembled WGS sequence"/>
</dbReference>
<evidence type="ECO:0000313" key="2">
    <source>
        <dbReference type="EMBL" id="PIS16099.1"/>
    </source>
</evidence>
<dbReference type="PANTHER" id="PTHR43179:SF7">
    <property type="entry name" value="RHAMNOSYLTRANSFERASE WBBL"/>
    <property type="match status" value="1"/>
</dbReference>